<dbReference type="Proteomes" id="UP001252186">
    <property type="component" value="Unassembled WGS sequence"/>
</dbReference>
<evidence type="ECO:0000313" key="1">
    <source>
        <dbReference type="EMBL" id="MDT0553499.1"/>
    </source>
</evidence>
<keyword evidence="2" id="KW-1185">Reference proteome</keyword>
<proteinExistence type="predicted"/>
<organism evidence="1 2">
    <name type="scientific">Urechidicola vernalis</name>
    <dbReference type="NCBI Taxonomy" id="3075600"/>
    <lineage>
        <taxon>Bacteria</taxon>
        <taxon>Pseudomonadati</taxon>
        <taxon>Bacteroidota</taxon>
        <taxon>Flavobacteriia</taxon>
        <taxon>Flavobacteriales</taxon>
        <taxon>Flavobacteriaceae</taxon>
        <taxon>Urechidicola</taxon>
    </lineage>
</organism>
<name>A0ABU2Y790_9FLAO</name>
<protein>
    <recommendedName>
        <fullName evidence="3">Lipoprotein</fullName>
    </recommendedName>
</protein>
<comment type="caution">
    <text evidence="1">The sequence shown here is derived from an EMBL/GenBank/DDBJ whole genome shotgun (WGS) entry which is preliminary data.</text>
</comment>
<evidence type="ECO:0008006" key="3">
    <source>
        <dbReference type="Google" id="ProtNLM"/>
    </source>
</evidence>
<dbReference type="RefSeq" id="WP_311593521.1">
    <property type="nucleotide sequence ID" value="NZ_JAVRHV010000004.1"/>
</dbReference>
<dbReference type="EMBL" id="JAVRHV010000004">
    <property type="protein sequence ID" value="MDT0553499.1"/>
    <property type="molecule type" value="Genomic_DNA"/>
</dbReference>
<gene>
    <name evidence="1" type="ORF">RM519_09605</name>
</gene>
<accession>A0ABU2Y790</accession>
<sequence>MRILIVILLFFGFSCKQASKSNSEKIQVEVDSTGLMVKVLKNKNSITEGRWINMKDSLSTVKIEGNQWIFQYGKDKTEPKDYHKYVITESVFDKDNAIVDGCLFLIQESDTLKYGIAYLSEKSMTLVYLPRGNFHHYKKME</sequence>
<evidence type="ECO:0000313" key="2">
    <source>
        <dbReference type="Proteomes" id="UP001252186"/>
    </source>
</evidence>
<reference evidence="1 2" key="1">
    <citation type="submission" date="2023-09" db="EMBL/GenBank/DDBJ databases">
        <authorList>
            <person name="Rey-Velasco X."/>
        </authorList>
    </citation>
    <scope>NUCLEOTIDE SEQUENCE [LARGE SCALE GENOMIC DNA]</scope>
    <source>
        <strain evidence="1 2">P050</strain>
    </source>
</reference>
<dbReference type="PROSITE" id="PS51257">
    <property type="entry name" value="PROKAR_LIPOPROTEIN"/>
    <property type="match status" value="1"/>
</dbReference>